<dbReference type="PANTHER" id="PTHR46796">
    <property type="entry name" value="HTH-TYPE TRANSCRIPTIONAL ACTIVATOR RHAS-RELATED"/>
    <property type="match status" value="1"/>
</dbReference>
<evidence type="ECO:0000313" key="11">
    <source>
        <dbReference type="EMBL" id="MDR8432832.1"/>
    </source>
</evidence>
<evidence type="ECO:0000313" key="6">
    <source>
        <dbReference type="EMBL" id="KQD12362.1"/>
    </source>
</evidence>
<feature type="domain" description="HTH araC/xylS-type" evidence="4">
    <location>
        <begin position="224"/>
        <end position="326"/>
    </location>
</feature>
<dbReference type="GO" id="GO:0043565">
    <property type="term" value="F:sequence-specific DNA binding"/>
    <property type="evidence" value="ECO:0007669"/>
    <property type="project" value="InterPro"/>
</dbReference>
<evidence type="ECO:0000313" key="24">
    <source>
        <dbReference type="Proteomes" id="UP000179937"/>
    </source>
</evidence>
<reference evidence="8" key="13">
    <citation type="submission" date="2020-09" db="EMBL/GenBank/DDBJ databases">
        <title>Distribution of Beta-Lactamase Producing Gram-Negative Bacterial Isolates in Isabela River of Santo Domingo, Dominican Republic.</title>
        <authorList>
            <person name="Calderon V."/>
            <person name="Bonnelly R."/>
            <person name="Del Rosario C."/>
            <person name="Duarte A."/>
            <person name="Barauna R."/>
            <person name="Juca Ramos R.T."/>
            <person name="Perdomo O.P."/>
            <person name="Rodriguez De Francisco L.E."/>
            <person name="Franco De Los Santos E.F."/>
        </authorList>
    </citation>
    <scope>NUCLEOTIDE SEQUENCE</scope>
    <source>
        <strain evidence="8">INTEC_BI15</strain>
    </source>
</reference>
<evidence type="ECO:0000313" key="29">
    <source>
        <dbReference type="Proteomes" id="UP000252694"/>
    </source>
</evidence>
<dbReference type="EMBL" id="CP072270">
    <property type="protein sequence ID" value="QTK45315.1"/>
    <property type="molecule type" value="Genomic_DNA"/>
</dbReference>
<evidence type="ECO:0000313" key="21">
    <source>
        <dbReference type="EMBL" id="RSP71083.1"/>
    </source>
</evidence>
<dbReference type="Proteomes" id="UP000051322">
    <property type="component" value="Unassembled WGS sequence"/>
</dbReference>
<evidence type="ECO:0000313" key="14">
    <source>
        <dbReference type="EMBL" id="OIG73717.1"/>
    </source>
</evidence>
<dbReference type="Proteomes" id="UP000237823">
    <property type="component" value="Unassembled WGS sequence"/>
</dbReference>
<keyword evidence="3" id="KW-0804">Transcription</keyword>
<reference evidence="19 32" key="12">
    <citation type="submission" date="2020-09" db="EMBL/GenBank/DDBJ databases">
        <title>Carbapenem-Resistant Acinetobacter baumannii devoid of typical resistance factors.</title>
        <authorList>
            <person name="Hoffmann M."/>
            <person name="Luo Y."/>
            <person name="Strain E."/>
            <person name="Rand H."/>
            <person name="Javkar K.G."/>
        </authorList>
    </citation>
    <scope>NUCLEOTIDE SEQUENCE [LARGE SCALE GENOMIC DNA]</scope>
    <source>
        <strain evidence="19 32">CFSAN093705</strain>
    </source>
</reference>
<dbReference type="SUPFAM" id="SSF46689">
    <property type="entry name" value="Homeodomain-like"/>
    <property type="match status" value="2"/>
</dbReference>
<proteinExistence type="predicted"/>
<dbReference type="Proteomes" id="UP000470018">
    <property type="component" value="Unassembled WGS sequence"/>
</dbReference>
<evidence type="ECO:0000313" key="32">
    <source>
        <dbReference type="Proteomes" id="UP000516419"/>
    </source>
</evidence>
<dbReference type="STRING" id="1096995.BJAB07104_01974"/>
<dbReference type="Proteomes" id="UP000634608">
    <property type="component" value="Unassembled WGS sequence"/>
</dbReference>
<dbReference type="EMBL" id="JARTMM010000134">
    <property type="protein sequence ID" value="MDK4883765.1"/>
    <property type="molecule type" value="Genomic_DNA"/>
</dbReference>
<dbReference type="EMBL" id="JACSVK010000043">
    <property type="protein sequence ID" value="MBD0221170.1"/>
    <property type="molecule type" value="Genomic_DNA"/>
</dbReference>
<dbReference type="InterPro" id="IPR050204">
    <property type="entry name" value="AraC_XylS_family_regulators"/>
</dbReference>
<dbReference type="Pfam" id="PF14525">
    <property type="entry name" value="AraC_binding_2"/>
    <property type="match status" value="1"/>
</dbReference>
<dbReference type="EMBL" id="ABFEVW030000001">
    <property type="protein sequence ID" value="EMN1069893.1"/>
    <property type="molecule type" value="Genomic_DNA"/>
</dbReference>
<dbReference type="InterPro" id="IPR009057">
    <property type="entry name" value="Homeodomain-like_sf"/>
</dbReference>
<sequence>MISLSQQMELNHYSRKAEFAQNLMSTICGEHRLDTIYKDNLDFHYDGMRLPNKKMAIGTISYGANVAINISNLKAYSISLPIQGRQALNIRGAHYQSDENRGLIVSNNDQQDLIIDKDCRKFQVVIPERSMQIVLADLLNKPIETPIIFNPEMHLDSEQLIGAWWKNIQNFLQLKSQYSNFYGLQMLSEDYENFVIKALLLSQENNYSEALKSLSHQDEPAYIRKVRNFIIEHAHEEICAEDLQRLAGVSKSKLYDEFQQYYGTSPMSYLKKYRLQQIYKILSTTGADKKVSISKLAYDWGFNHLSRFSQEYREEFGENPSETKGKIF</sequence>
<dbReference type="PATRIC" id="fig|470.1288.peg.373"/>
<evidence type="ECO:0000259" key="4">
    <source>
        <dbReference type="PROSITE" id="PS01124"/>
    </source>
</evidence>
<dbReference type="EMBL" id="JAAGTY010000001">
    <property type="protein sequence ID" value="NDW39714.1"/>
    <property type="molecule type" value="Genomic_DNA"/>
</dbReference>
<dbReference type="Gene3D" id="1.10.10.60">
    <property type="entry name" value="Homeodomain-like"/>
    <property type="match status" value="1"/>
</dbReference>
<evidence type="ECO:0000313" key="5">
    <source>
        <dbReference type="EMBL" id="EKU3566796.1"/>
    </source>
</evidence>
<dbReference type="KEGG" id="abw:BL01_01905"/>
<reference evidence="17 28" key="6">
    <citation type="journal article" date="2018" name="J. Antimicrob. Chemother.">
        <title>Phylogenomics of colistin-susceptible and resistant XDR Acinetobacter baumannii.</title>
        <authorList>
            <person name="Mustapha M."/>
            <person name="Li B."/>
            <person name="Pacey M.P."/>
            <person name="Mettus R.T."/>
            <person name="McElheny C.L."/>
            <person name="Ernst R.K."/>
            <person name="Cooper V.S."/>
            <person name="Doi Y."/>
        </authorList>
    </citation>
    <scope>NUCLEOTIDE SEQUENCE [LARGE SCALE GENOMIC DNA]</scope>
    <source>
        <strain evidence="17 28">R20</strain>
    </source>
</reference>
<evidence type="ECO:0000313" key="16">
    <source>
        <dbReference type="EMBL" id="PHQ03138.1"/>
    </source>
</evidence>
<evidence type="ECO:0000313" key="23">
    <source>
        <dbReference type="Proteomes" id="UP000051322"/>
    </source>
</evidence>
<dbReference type="EMBL" id="JARTMM020000001">
    <property type="protein sequence ID" value="MEC5496593.1"/>
    <property type="molecule type" value="Genomic_DNA"/>
</dbReference>
<dbReference type="EMBL" id="NXDV01000005">
    <property type="protein sequence ID" value="PHQ03138.1"/>
    <property type="molecule type" value="Genomic_DNA"/>
</dbReference>
<evidence type="ECO:0000313" key="20">
    <source>
        <dbReference type="EMBL" id="QTK45315.1"/>
    </source>
</evidence>
<evidence type="ECO:0000313" key="28">
    <source>
        <dbReference type="Proteomes" id="UP000239276"/>
    </source>
</evidence>
<protein>
    <submittedName>
        <fullName evidence="21">AraC family transcriptional regulator</fullName>
    </submittedName>
    <submittedName>
        <fullName evidence="22">AraC-type DNA-binding domain-containing protein</fullName>
    </submittedName>
</protein>
<evidence type="ECO:0000313" key="22">
    <source>
        <dbReference type="EMBL" id="SST31256.1"/>
    </source>
</evidence>
<dbReference type="Proteomes" id="UP000197394">
    <property type="component" value="Unassembled WGS sequence"/>
</dbReference>
<dbReference type="EMBL" id="UFMQ01000029">
    <property type="protein sequence ID" value="SST31256.1"/>
    <property type="molecule type" value="Genomic_DNA"/>
</dbReference>
<dbReference type="PROSITE" id="PS01124">
    <property type="entry name" value="HTH_ARAC_FAMILY_2"/>
    <property type="match status" value="1"/>
</dbReference>
<evidence type="ECO:0000313" key="25">
    <source>
        <dbReference type="Proteomes" id="UP000197394"/>
    </source>
</evidence>
<dbReference type="InterPro" id="IPR018060">
    <property type="entry name" value="HTH_AraC"/>
</dbReference>
<dbReference type="EMBL" id="NEPB01000048">
    <property type="protein sequence ID" value="PRN31656.1"/>
    <property type="molecule type" value="Genomic_DNA"/>
</dbReference>
<dbReference type="Proteomes" id="UP000664966">
    <property type="component" value="Chromosome"/>
</dbReference>
<dbReference type="EMBL" id="CP061525">
    <property type="protein sequence ID" value="QNV20116.1"/>
    <property type="molecule type" value="Genomic_DNA"/>
</dbReference>
<dbReference type="Proteomes" id="UP000516419">
    <property type="component" value="Chromosome"/>
</dbReference>
<evidence type="ECO:0000313" key="18">
    <source>
        <dbReference type="EMBL" id="PRN31656.1"/>
    </source>
</evidence>
<reference evidence="6 23" key="1">
    <citation type="submission" date="2015-10" db="EMBL/GenBank/DDBJ databases">
        <title>The utility of whole genome sequencing in characterizing Acinetobacter epidemiology and analyzing hospital outbreaks.</title>
        <authorList>
            <person name="Ozer E.A."/>
            <person name="Fitzpatrick M.A."/>
            <person name="Hauser A.R."/>
        </authorList>
    </citation>
    <scope>NUCLEOTIDE SEQUENCE [LARGE SCALE GENOMIC DNA]</scope>
    <source>
        <strain evidence="6 23">ABBL059</strain>
    </source>
</reference>
<dbReference type="EMBL" id="ABFEVW020000001">
    <property type="protein sequence ID" value="EKU3566796.1"/>
    <property type="molecule type" value="Genomic_DNA"/>
</dbReference>
<evidence type="ECO:0000313" key="26">
    <source>
        <dbReference type="Proteomes" id="UP000223291"/>
    </source>
</evidence>
<dbReference type="EMBL" id="VMBB01000031">
    <property type="protein sequence ID" value="MDR8262226.1"/>
    <property type="molecule type" value="Genomic_DNA"/>
</dbReference>
<reference evidence="16 26" key="5">
    <citation type="submission" date="2017-09" db="EMBL/GenBank/DDBJ databases">
        <title>Draft genome of Acinetobacter baumannii strain I43, a mercury resistant bacteria.</title>
        <authorList>
            <person name="Siqueira K.A."/>
            <person name="Mello I.S."/>
            <person name="Mendes T.A."/>
            <person name="Soares M.A."/>
        </authorList>
    </citation>
    <scope>NUCLEOTIDE SEQUENCE [LARGE SCALE GENOMIC DNA]</scope>
    <source>
        <strain evidence="16 26">I43</strain>
    </source>
</reference>
<dbReference type="EMBL" id="LLFE01000161">
    <property type="protein sequence ID" value="KQD12362.1"/>
    <property type="molecule type" value="Genomic_DNA"/>
</dbReference>
<evidence type="ECO:0000313" key="30">
    <source>
        <dbReference type="Proteomes" id="UP000269597"/>
    </source>
</evidence>
<dbReference type="RefSeq" id="WP_001987950.1">
    <property type="nucleotide sequence ID" value="NZ_AP014649.1"/>
</dbReference>
<keyword evidence="1" id="KW-0805">Transcription regulation</keyword>
<evidence type="ECO:0000313" key="27">
    <source>
        <dbReference type="Proteomes" id="UP000237823"/>
    </source>
</evidence>
<reference evidence="14 24" key="2">
    <citation type="submission" date="2016-05" db="EMBL/GenBank/DDBJ databases">
        <title>The evolution of Acinetobacter baumannii in vivo.</title>
        <authorList>
            <person name="Hua X."/>
            <person name="Yu Y."/>
        </authorList>
    </citation>
    <scope>NUCLEOTIDE SEQUENCE [LARGE SCALE GENOMIC DNA]</scope>
    <source>
        <strain evidence="14 24">XH647</strain>
    </source>
</reference>
<dbReference type="Proteomes" id="UP000655940">
    <property type="component" value="Unassembled WGS sequence"/>
</dbReference>
<dbReference type="Proteomes" id="UP000223291">
    <property type="component" value="Unassembled WGS sequence"/>
</dbReference>
<evidence type="ECO:0000256" key="3">
    <source>
        <dbReference type="ARBA" id="ARBA00023163"/>
    </source>
</evidence>
<dbReference type="EMBL" id="PUDN01000038">
    <property type="protein sequence ID" value="PQH52704.1"/>
    <property type="molecule type" value="Genomic_DNA"/>
</dbReference>
<reference evidence="7" key="11">
    <citation type="submission" date="2020-08" db="EMBL/GenBank/DDBJ databases">
        <title>Diversity of carbapenem-resistant Acinetobacter baumannii and bacteriophage-mediated spread of the Oxa23 carbapenemase.</title>
        <authorList>
            <person name="Abouelfetouh A."/>
            <person name="Mattock J."/>
            <person name="Turner D."/>
            <person name="Li E."/>
            <person name="Evans B.A."/>
        </authorList>
    </citation>
    <scope>NUCLEOTIDE SEQUENCE</scope>
    <source>
        <strain evidence="7">A86</strain>
    </source>
</reference>
<evidence type="ECO:0000313" key="33">
    <source>
        <dbReference type="Proteomes" id="UP001174156"/>
    </source>
</evidence>
<reference evidence="5" key="17">
    <citation type="submission" date="2023-06" db="EMBL/GenBank/DDBJ databases">
        <authorList>
            <consortium name="Clinical and Environmental Microbiology Branch: Whole genome sequencing antimicrobial resistance pathogens in the healthcare setting"/>
        </authorList>
    </citation>
    <scope>NUCLEOTIDE SEQUENCE</scope>
    <source>
        <strain evidence="5">2021GN-00227</strain>
    </source>
</reference>
<reference evidence="12 33" key="15">
    <citation type="journal article" date="2023" name="Nat. Commun.">
        <title>Genomic dissection of endemic carbapenem resistance reveals metallo-beta-lactamase dissemination through clonal, plasmid and integron transfer.</title>
        <authorList>
            <person name="Macesic N."/>
            <person name="Hawkey J."/>
            <person name="Vezina B."/>
            <person name="Wisniewski J.A."/>
            <person name="Cottingham H."/>
            <person name="Blakeway L.V."/>
            <person name="Harshegyi T."/>
            <person name="Pragastis K."/>
            <person name="Badoordeen G.Z."/>
            <person name="Dennison A."/>
            <person name="Spelman D.W."/>
            <person name="Jenney A.W.J."/>
            <person name="Peleg A.Y."/>
        </authorList>
    </citation>
    <scope>NUCLEOTIDE SEQUENCE [LARGE SCALE GENOMIC DNA]</scope>
    <source>
        <strain evidence="12 33">CPO519</strain>
    </source>
</reference>
<reference evidence="10" key="9">
    <citation type="submission" date="2019-07" db="EMBL/GenBank/DDBJ databases">
        <title>Biological characteristics of mucoid Acinetobacter baumannii from a general hospital in China.</title>
        <authorList>
            <person name="Hua X."/>
            <person name="Yu Y."/>
        </authorList>
    </citation>
    <scope>NUCLEOTIDE SEQUENCE [LARGE SCALE GENOMIC DNA]</scope>
    <source>
        <strain evidence="10">N41</strain>
        <strain evidence="11">N8</strain>
    </source>
</reference>
<dbReference type="AlphaFoldDB" id="A0A059ZGG2"/>
<dbReference type="EMBL" id="JACZEI010000038">
    <property type="protein sequence ID" value="MBE0332244.1"/>
    <property type="molecule type" value="Genomic_DNA"/>
</dbReference>
<dbReference type="Proteomes" id="UP000269597">
    <property type="component" value="Unassembled WGS sequence"/>
</dbReference>
<organism evidence="21 30">
    <name type="scientific">Acinetobacter baumannii</name>
    <dbReference type="NCBI Taxonomy" id="470"/>
    <lineage>
        <taxon>Bacteria</taxon>
        <taxon>Pseudomonadati</taxon>
        <taxon>Pseudomonadota</taxon>
        <taxon>Gammaproteobacteria</taxon>
        <taxon>Moraxellales</taxon>
        <taxon>Moraxellaceae</taxon>
        <taxon>Acinetobacter</taxon>
        <taxon>Acinetobacter calcoaceticus/baumannii complex</taxon>
    </lineage>
</organism>
<evidence type="ECO:0000313" key="31">
    <source>
        <dbReference type="Proteomes" id="UP000470018"/>
    </source>
</evidence>
<dbReference type="Proteomes" id="UP000252694">
    <property type="component" value="Unassembled WGS sequence"/>
</dbReference>
<evidence type="ECO:0000313" key="10">
    <source>
        <dbReference type="EMBL" id="MDR8262226.1"/>
    </source>
</evidence>
<evidence type="ECO:0000313" key="15">
    <source>
        <dbReference type="EMBL" id="OWK67883.1"/>
    </source>
</evidence>
<dbReference type="Pfam" id="PF12833">
    <property type="entry name" value="HTH_18"/>
    <property type="match status" value="1"/>
</dbReference>
<evidence type="ECO:0000313" key="9">
    <source>
        <dbReference type="EMBL" id="MDK4883765.1"/>
    </source>
</evidence>
<reference evidence="18 27" key="3">
    <citation type="submission" date="2017-04" db="EMBL/GenBank/DDBJ databases">
        <title>Comparison of Acinetobacter baumannii whole genome sequences from two major hospitals in Kuwait.</title>
        <authorList>
            <person name="Nasser K."/>
            <person name="Habibi N."/>
            <person name="Khan M.W."/>
            <person name="Purohit P."/>
            <person name="Al-Obaid I."/>
            <person name="Dhar R."/>
            <person name="Al-Fouzan W."/>
            <person name="Mustafa A.S."/>
        </authorList>
    </citation>
    <scope>NUCLEOTIDE SEQUENCE [LARGE SCALE GENOMIC DNA]</scope>
    <source>
        <strain evidence="18 27">KUFAR57</strain>
    </source>
</reference>
<gene>
    <name evidence="14" type="ORF">A7M90_03470</name>
    <name evidence="6" type="ORF">APD06_07160</name>
    <name evidence="18" type="ORF">B9W25_16045</name>
    <name evidence="17" type="ORF">C5U34_10150</name>
    <name evidence="15" type="ORF">CBE85_02945</name>
    <name evidence="16" type="ORF">CPI82_08885</name>
    <name evidence="21" type="ORF">EA722_16470</name>
    <name evidence="11" type="ORF">FPK63_17370</name>
    <name evidence="10" type="ORF">FPK87_17385</name>
    <name evidence="19" type="ORF">FQZ18_10000</name>
    <name evidence="13" type="ORF">G3N53_01400</name>
    <name evidence="7" type="ORF">IAG11_14845</name>
    <name evidence="8" type="ORF">IHV20_19110</name>
    <name evidence="20" type="ORF">J6E47_09800</name>
    <name evidence="5" type="ORF">MKP18_000150</name>
    <name evidence="12" type="ORF">P9867_008815</name>
    <name evidence="9" type="ORF">P9867_19615</name>
    <name evidence="22" type="ORF">SAMEA104305318_03685</name>
</gene>
<accession>A0A059ZGG2</accession>
<dbReference type="EMBL" id="VMAF01000037">
    <property type="protein sequence ID" value="MDR8432832.1"/>
    <property type="molecule type" value="Genomic_DNA"/>
</dbReference>
<evidence type="ECO:0000313" key="19">
    <source>
        <dbReference type="EMBL" id="QNV20116.1"/>
    </source>
</evidence>
<reference evidence="21 30" key="8">
    <citation type="submission" date="2018-10" db="EMBL/GenBank/DDBJ databases">
        <title>GWAS and RNA-Seq identify cryptic mechanisms of antimicrobial resistance in Acinetobacter baumannii.</title>
        <authorList>
            <person name="Sahl J.W."/>
        </authorList>
    </citation>
    <scope>NUCLEOTIDE SEQUENCE [LARGE SCALE GENOMIC DNA]</scope>
    <source>
        <strain evidence="21 30">TG31299</strain>
    </source>
</reference>
<evidence type="ECO:0000313" key="13">
    <source>
        <dbReference type="EMBL" id="NDW39714.1"/>
    </source>
</evidence>
<dbReference type="PANTHER" id="PTHR46796:SF12">
    <property type="entry name" value="HTH-TYPE DNA-BINDING TRANSCRIPTIONAL ACTIVATOR EUTR"/>
    <property type="match status" value="1"/>
</dbReference>
<name>A0A059ZGG2_ACIBA</name>
<dbReference type="GO" id="GO:0003700">
    <property type="term" value="F:DNA-binding transcription factor activity"/>
    <property type="evidence" value="ECO:0007669"/>
    <property type="project" value="InterPro"/>
</dbReference>
<reference evidence="22 29" key="7">
    <citation type="submission" date="2018-07" db="EMBL/GenBank/DDBJ databases">
        <authorList>
            <consortium name="Pathogen Informatics"/>
        </authorList>
    </citation>
    <scope>NUCLEOTIDE SEQUENCE [LARGE SCALE GENOMIC DNA]</scope>
    <source>
        <strain evidence="22 29">4300STDY7045823</strain>
    </source>
</reference>
<dbReference type="Proteomes" id="UP000239276">
    <property type="component" value="Unassembled WGS sequence"/>
</dbReference>
<reference evidence="20" key="14">
    <citation type="submission" date="2021-03" db="EMBL/GenBank/DDBJ databases">
        <title>Complete genome sequencing of Acinetobacter baumannii.</title>
        <authorList>
            <person name="Yadav B."/>
            <person name="Makwana N."/>
            <person name="Kharat A.S."/>
            <person name="Veeraraghavan B."/>
            <person name="Vijayakumar S."/>
            <person name="Priya M."/>
        </authorList>
    </citation>
    <scope>NUCLEOTIDE SEQUENCE</scope>
    <source>
        <strain evidence="20">KSK6</strain>
    </source>
</reference>
<evidence type="ECO:0000313" key="8">
    <source>
        <dbReference type="EMBL" id="MBE0332244.1"/>
    </source>
</evidence>
<dbReference type="Proteomes" id="UP000179937">
    <property type="component" value="Unassembled WGS sequence"/>
</dbReference>
<reference evidence="9" key="16">
    <citation type="submission" date="2023-01" db="EMBL/GenBank/DDBJ databases">
        <title>Genomic dissection of endemic carbapenem resistance: metallo-beta-lactamase gene dissemination through clonal, plasmid and integron transfer pathways.</title>
        <authorList>
            <person name="Macesic N."/>
        </authorList>
    </citation>
    <scope>NUCLEOTIDE SEQUENCE</scope>
    <source>
        <strain evidence="9">CPO519</strain>
    </source>
</reference>
<dbReference type="EMBL" id="NGKM01000002">
    <property type="protein sequence ID" value="OWK67883.1"/>
    <property type="molecule type" value="Genomic_DNA"/>
</dbReference>
<dbReference type="Proteomes" id="UP001174156">
    <property type="component" value="Unassembled WGS sequence"/>
</dbReference>
<dbReference type="eggNOG" id="COG2207">
    <property type="taxonomic scope" value="Bacteria"/>
</dbReference>
<dbReference type="InterPro" id="IPR035418">
    <property type="entry name" value="AraC-bd_2"/>
</dbReference>
<dbReference type="EMBL" id="LYKI01000012">
    <property type="protein sequence ID" value="OIG73717.1"/>
    <property type="molecule type" value="Genomic_DNA"/>
</dbReference>
<dbReference type="EMBL" id="RFBY01000072">
    <property type="protein sequence ID" value="RSP71083.1"/>
    <property type="molecule type" value="Genomic_DNA"/>
</dbReference>
<evidence type="ECO:0000313" key="12">
    <source>
        <dbReference type="EMBL" id="MEC5496593.1"/>
    </source>
</evidence>
<dbReference type="SMART" id="SM00342">
    <property type="entry name" value="HTH_ARAC"/>
    <property type="match status" value="1"/>
</dbReference>
<keyword evidence="2 22" id="KW-0238">DNA-binding</keyword>
<reference evidence="15 25" key="4">
    <citation type="submission" date="2017-05" db="EMBL/GenBank/DDBJ databases">
        <title>Draft genome sequence of MDR A. baumannii AB360.</title>
        <authorList>
            <person name="Wareham D.W."/>
            <person name="Bean D.C."/>
        </authorList>
    </citation>
    <scope>NUCLEOTIDE SEQUENCE [LARGE SCALE GENOMIC DNA]</scope>
    <source>
        <strain evidence="15 25">AB360</strain>
    </source>
</reference>
<evidence type="ECO:0000256" key="1">
    <source>
        <dbReference type="ARBA" id="ARBA00023015"/>
    </source>
</evidence>
<reference evidence="13 31" key="10">
    <citation type="submission" date="2020-02" db="EMBL/GenBank/DDBJ databases">
        <title>Whole genome shot-gun sequencing of clinical Carbapenem resistant A. baumannii.</title>
        <authorList>
            <person name="Veeraraghavan B."/>
            <person name="Mathur P."/>
            <person name="Vijayakumar S."/>
            <person name="Vasudevan K."/>
            <person name="Lincy M."/>
            <person name="Kirubananthan A."/>
        </authorList>
    </citation>
    <scope>NUCLEOTIDE SEQUENCE [LARGE SCALE GENOMIC DNA]</scope>
    <source>
        <strain evidence="13 31">SP816</strain>
    </source>
</reference>
<evidence type="ECO:0000313" key="17">
    <source>
        <dbReference type="EMBL" id="PQH52704.1"/>
    </source>
</evidence>
<evidence type="ECO:0000256" key="2">
    <source>
        <dbReference type="ARBA" id="ARBA00023125"/>
    </source>
</evidence>
<evidence type="ECO:0000313" key="7">
    <source>
        <dbReference type="EMBL" id="MBD0221170.1"/>
    </source>
</evidence>
<reference evidence="12" key="18">
    <citation type="submission" date="2024-01" db="EMBL/GenBank/DDBJ databases">
        <authorList>
            <person name="Macesic N."/>
        </authorList>
    </citation>
    <scope>NUCLEOTIDE SEQUENCE</scope>
    <source>
        <strain evidence="12">CPO519</strain>
    </source>
</reference>